<gene>
    <name evidence="3" type="ORF">KGMB01110_24590</name>
</gene>
<dbReference type="AlphaFoldDB" id="A0A391PE99"/>
<dbReference type="Gene3D" id="3.90.320.10">
    <property type="match status" value="1"/>
</dbReference>
<dbReference type="EMBL" id="BHGK01000001">
    <property type="protein sequence ID" value="GCA68023.1"/>
    <property type="molecule type" value="Genomic_DNA"/>
</dbReference>
<keyword evidence="4" id="KW-1185">Reference proteome</keyword>
<comment type="caution">
    <text evidence="3">The sequence shown here is derived from an EMBL/GenBank/DDBJ whole genome shotgun (WGS) entry which is preliminary data.</text>
</comment>
<reference evidence="4" key="1">
    <citation type="submission" date="2018-09" db="EMBL/GenBank/DDBJ databases">
        <title>Draft Genome Sequence of Mediterraneibacter sp. KCTC 15684.</title>
        <authorList>
            <person name="Kim J.S."/>
            <person name="Han K.I."/>
            <person name="Suh M.K."/>
            <person name="Lee K.C."/>
            <person name="Eom M.K."/>
            <person name="Lee J.H."/>
            <person name="Park S.H."/>
            <person name="Kang S.W."/>
            <person name="Park J.E."/>
            <person name="Oh B.S."/>
            <person name="Yu S.Y."/>
            <person name="Choi S.H."/>
            <person name="Lee D.H."/>
            <person name="Yoon H."/>
            <person name="Kim B."/>
            <person name="Yang S.J."/>
            <person name="Lee J.S."/>
        </authorList>
    </citation>
    <scope>NUCLEOTIDE SEQUENCE [LARGE SCALE GENOMIC DNA]</scope>
    <source>
        <strain evidence="4">KCTC 15684</strain>
    </source>
</reference>
<dbReference type="GO" id="GO:0016787">
    <property type="term" value="F:hydrolase activity"/>
    <property type="evidence" value="ECO:0007669"/>
    <property type="project" value="UniProtKB-KW"/>
</dbReference>
<evidence type="ECO:0000313" key="4">
    <source>
        <dbReference type="Proteomes" id="UP000265643"/>
    </source>
</evidence>
<sequence>MGFQLTSENYYSDIANYEYMSVSQFKDFAGTYGKLGCEACAMAKIRGQYKEPERTALLEGSYVDAFYEGTLDKFKADNPEMFKRDGELKATFQKADRAIERSLRDPLFQEYMSGEKQVIMTGELFGSKWKIKMDSYHPGRAIVDLKYMQSLTKFGYVPDIGYLDFVRYWGYDIQGAIYQEIVRQNTGKKLPFYIAGISKEEAMNIEVIYIHDNYLEEALHIVESRMPRILDVKYNGVVPDRCEQCIWCRDTKVLQGPIGIGDLTASL</sequence>
<evidence type="ECO:0000256" key="1">
    <source>
        <dbReference type="ARBA" id="ARBA00022801"/>
    </source>
</evidence>
<keyword evidence="1" id="KW-0378">Hydrolase</keyword>
<proteinExistence type="predicted"/>
<name>A0A391PE99_9FIRM</name>
<organism evidence="3 4">
    <name type="scientific">Mediterraneibacter butyricigenes</name>
    <dbReference type="NCBI Taxonomy" id="2316025"/>
    <lineage>
        <taxon>Bacteria</taxon>
        <taxon>Bacillati</taxon>
        <taxon>Bacillota</taxon>
        <taxon>Clostridia</taxon>
        <taxon>Lachnospirales</taxon>
        <taxon>Lachnospiraceae</taxon>
        <taxon>Mediterraneibacter</taxon>
    </lineage>
</organism>
<protein>
    <recommendedName>
        <fullName evidence="2">Putative exodeoxyribonuclease 8 PDDEXK-like domain-containing protein</fullName>
    </recommendedName>
</protein>
<dbReference type="Pfam" id="PF12684">
    <property type="entry name" value="DUF3799"/>
    <property type="match status" value="1"/>
</dbReference>
<accession>A0A391PE99</accession>
<dbReference type="InterPro" id="IPR024432">
    <property type="entry name" value="Put_RecE_PDDEXK-like_dom"/>
</dbReference>
<evidence type="ECO:0000313" key="3">
    <source>
        <dbReference type="EMBL" id="GCA68023.1"/>
    </source>
</evidence>
<dbReference type="Proteomes" id="UP000265643">
    <property type="component" value="Unassembled WGS sequence"/>
</dbReference>
<dbReference type="InterPro" id="IPR011604">
    <property type="entry name" value="PDDEXK-like_dom_sf"/>
</dbReference>
<dbReference type="RefSeq" id="WP_119298639.1">
    <property type="nucleotide sequence ID" value="NZ_BHGK01000001.1"/>
</dbReference>
<feature type="domain" description="Putative exodeoxyribonuclease 8 PDDEXK-like" evidence="2">
    <location>
        <begin position="21"/>
        <end position="251"/>
    </location>
</feature>
<evidence type="ECO:0000259" key="2">
    <source>
        <dbReference type="Pfam" id="PF12684"/>
    </source>
</evidence>